<gene>
    <name evidence="1" type="primary">susC_18</name>
    <name evidence="1" type="ORF">FVB9532_02706</name>
</gene>
<dbReference type="EMBL" id="CABVMM010000010">
    <property type="protein sequence ID" value="VVV01414.1"/>
    <property type="molecule type" value="Genomic_DNA"/>
</dbReference>
<keyword evidence="1" id="KW-0675">Receptor</keyword>
<keyword evidence="2" id="KW-1185">Reference proteome</keyword>
<dbReference type="Proteomes" id="UP000356253">
    <property type="component" value="Unassembled WGS sequence"/>
</dbReference>
<comment type="caution">
    <text evidence="1">The sequence shown here is derived from an EMBL/GenBank/DDBJ whole genome shotgun (WGS) entry which is preliminary data.</text>
</comment>
<proteinExistence type="predicted"/>
<evidence type="ECO:0000313" key="2">
    <source>
        <dbReference type="Proteomes" id="UP000356253"/>
    </source>
</evidence>
<organism evidence="1 2">
    <name type="scientific">Mesonia oceanica</name>
    <dbReference type="NCBI Taxonomy" id="2687242"/>
    <lineage>
        <taxon>Bacteria</taxon>
        <taxon>Pseudomonadati</taxon>
        <taxon>Bacteroidota</taxon>
        <taxon>Flavobacteriia</taxon>
        <taxon>Flavobacteriales</taxon>
        <taxon>Flavobacteriaceae</taxon>
        <taxon>Mesonia</taxon>
    </lineage>
</organism>
<evidence type="ECO:0000313" key="1">
    <source>
        <dbReference type="EMBL" id="VVV01414.1"/>
    </source>
</evidence>
<accession>A0AC61YA85</accession>
<name>A0AC61YA85_9FLAO</name>
<sequence>MKTNLAHLKLLLLCAVIFMATGAYSQVVAQDMKTVSGTVTSAGDGMPLPGVNVFVKETNYATVTDFNGNFSLEVPTSSTLTISYVGFVTKTIEVSSGSNFNVVLETDVEALNEIVVVGYGTVKKTDLTGAVGSLDGEKLTERNFTDPIEALQGNVPGVQVRNTTGRLGDQLKLVIRGENTFGDNTPLFVVDGVPTNDISFLNPQDIERMDILKDASSTAIYGSRGTNGVVIVTTKSGAGAKPGFNVSLESFFGVKEVARLPEMMSPDKWWRYHQSAYLATAGTDPNTGTVTEETLADAVGGGGSNTELLRRVANGESFDWYDAVLKSGYQQNTYLNVSGRSENGMGYNLGLGYQKETGNIENEELEKYTLKLGLDHTVNDKFSFGTNLTLTRTDQNLGSDNAMQQAFRLNPFLNPYGLDGELYPQPGKLRDENGDFIINKTSTYNPLLEIANSNNEIRRWNVIGSTYFQYNIADWISFKTTVSAGLDSYRRGQSWGRYTSVGLDNNDTATAEIENSESFNYTWDNQVNIDKTIGEHSFNFLALYSNYADRFESSYQSSALMPFDTKFYNTGSGQQSRFDLNSRFIKQTLTSFALRLNYAFQDKYLLTLTNRWDGSSILSEDNRWDTFPSAAVAWKIAEEDFLQNQTTLSNLKLRLSYGYTGNNNITPYSTKNLLERQTYYDFDGTTANGWLPIKLANRSLAWERTREFNAGLDFGFLKSRIVGSIDIYDRLSEDILFEQSLPLETGYEYINANVGSVSNKGVEISLTTRNIQTADISWSTTFTFTKNTNAVESIYGQNEVDDIGNNLFIGEPISAHYNYDFVGIWQTDEADEAAGYGMEEGQEKLRDVNNDGRYTQDDRVILGSTNPDWSGSLFTTLKVKNFDLSASIIANQGVLVYSNFHANFANTRDRGRQKLDINWYIPANDAGLAPQYSNRYPQPRNEGNFWRNDGVGYYHDASFVKVKNIAFGYSFSDNILDKLKLKKLRVYANVLNPFVFTDYEGYDPEWADAPLGVGRPGSVTYQFGFNLKF</sequence>
<protein>
    <submittedName>
        <fullName evidence="1">TonB-dependent receptor SusC</fullName>
    </submittedName>
</protein>
<reference evidence="1" key="1">
    <citation type="submission" date="2019-09" db="EMBL/GenBank/DDBJ databases">
        <authorList>
            <person name="Rodrigo-Torres L."/>
            <person name="Arahal R. D."/>
            <person name="Lucena T."/>
        </authorList>
    </citation>
    <scope>NUCLEOTIDE SEQUENCE</scope>
    <source>
        <strain evidence="1">ISS653</strain>
    </source>
</reference>